<gene>
    <name evidence="1" type="ORF">CAMGR0001_1392</name>
</gene>
<dbReference type="AlphaFoldDB" id="C8PJJ2"/>
<evidence type="ECO:0000313" key="2">
    <source>
        <dbReference type="Proteomes" id="UP000005709"/>
    </source>
</evidence>
<dbReference type="Proteomes" id="UP000005709">
    <property type="component" value="Unassembled WGS sequence"/>
</dbReference>
<accession>C8PJJ2</accession>
<proteinExistence type="predicted"/>
<protein>
    <submittedName>
        <fullName evidence="1">Uncharacterized protein</fullName>
    </submittedName>
</protein>
<evidence type="ECO:0000313" key="1">
    <source>
        <dbReference type="EMBL" id="EEV17097.1"/>
    </source>
</evidence>
<organism evidence="1 2">
    <name type="scientific">Campylobacter gracilis RM3268</name>
    <dbReference type="NCBI Taxonomy" id="553220"/>
    <lineage>
        <taxon>Bacteria</taxon>
        <taxon>Pseudomonadati</taxon>
        <taxon>Campylobacterota</taxon>
        <taxon>Epsilonproteobacteria</taxon>
        <taxon>Campylobacterales</taxon>
        <taxon>Campylobacteraceae</taxon>
        <taxon>Campylobacter</taxon>
    </lineage>
</organism>
<keyword evidence="2" id="KW-1185">Reference proteome</keyword>
<sequence length="47" mass="5374">MWRAAKAQELGELKTEVVDLGCVRDKISPKICIITKFKITKGSRWLI</sequence>
<dbReference type="EMBL" id="ACYG01000027">
    <property type="protein sequence ID" value="EEV17097.1"/>
    <property type="molecule type" value="Genomic_DNA"/>
</dbReference>
<name>C8PJJ2_9BACT</name>
<comment type="caution">
    <text evidence="1">The sequence shown here is derived from an EMBL/GenBank/DDBJ whole genome shotgun (WGS) entry which is preliminary data.</text>
</comment>
<reference evidence="1 2" key="1">
    <citation type="submission" date="2009-07" db="EMBL/GenBank/DDBJ databases">
        <authorList>
            <person name="Madupu R."/>
            <person name="Sebastian Y."/>
            <person name="Durkin A.S."/>
            <person name="Torralba M."/>
            <person name="Methe B."/>
            <person name="Sutton G.G."/>
            <person name="Strausberg R.L."/>
            <person name="Nelson K.E."/>
        </authorList>
    </citation>
    <scope>NUCLEOTIDE SEQUENCE [LARGE SCALE GENOMIC DNA]</scope>
    <source>
        <strain evidence="1 2">RM3268</strain>
    </source>
</reference>